<dbReference type="AlphaFoldDB" id="A0A544YH64"/>
<dbReference type="CDD" id="cd03801">
    <property type="entry name" value="GT4_PimA-like"/>
    <property type="match status" value="1"/>
</dbReference>
<feature type="domain" description="Glycosyltransferase subfamily 4-like N-terminal" evidence="5">
    <location>
        <begin position="61"/>
        <end position="222"/>
    </location>
</feature>
<sequence length="471" mass="51364">MVVVAQGAKAKSSGHPAPLEPPDRPHLAATGTAAAPAAVLLLDGVRVAVLNFREPSQTVAGGAEEYAWRVSAYLVGQGARVHFLTSRERFQTRGESRDGIELRRMGNKYLVYLLVPLWLLLHRRRFDVIIDCMNGIPFFSPVVARRRTRVICVVHHVHDRQFYAFFPRWLARIGCFIEGPVARLLYRRCTTVTVSESSRDEMRARLRWLAPIEVVPNGSPTARPVAREPVPGDPAVVYLGRLVGHKRVERVVELAAELVPGRPGLHVHVIGRGPEHERLAERAGRPDVAGRVHLHGFLPEREKNAVLSGARLNVTASEFEGWGLTVIEAAALGVPTVAYDVAGLRDSVRHGVTGWLVRDGERLADVVGQALRELDDPLTRARMARACRQWAGEFTWGKTGAAMTRLVAGELDRLPARTPGAGSEKSGSEKSGPEKSGPEKSGPEKSGPEKSGSEKSRSGKSGSEKSRSGKS</sequence>
<name>A0A544YH64_9ACTN</name>
<dbReference type="InterPro" id="IPR001296">
    <property type="entry name" value="Glyco_trans_1"/>
</dbReference>
<accession>A0A544YH64</accession>
<evidence type="ECO:0000256" key="2">
    <source>
        <dbReference type="ARBA" id="ARBA00022679"/>
    </source>
</evidence>
<evidence type="ECO:0000259" key="4">
    <source>
        <dbReference type="Pfam" id="PF00534"/>
    </source>
</evidence>
<evidence type="ECO:0000313" key="6">
    <source>
        <dbReference type="EMBL" id="TQS16125.1"/>
    </source>
</evidence>
<dbReference type="EMBL" id="VIRM01000053">
    <property type="protein sequence ID" value="TQS16125.1"/>
    <property type="molecule type" value="Genomic_DNA"/>
</dbReference>
<dbReference type="Pfam" id="PF00534">
    <property type="entry name" value="Glycos_transf_1"/>
    <property type="match status" value="1"/>
</dbReference>
<keyword evidence="2 6" id="KW-0808">Transferase</keyword>
<dbReference type="InterPro" id="IPR050194">
    <property type="entry name" value="Glycosyltransferase_grp1"/>
</dbReference>
<comment type="caution">
    <text evidence="6">The sequence shown here is derived from an EMBL/GenBank/DDBJ whole genome shotgun (WGS) entry which is preliminary data.</text>
</comment>
<dbReference type="Gene3D" id="3.40.50.2000">
    <property type="entry name" value="Glycogen Phosphorylase B"/>
    <property type="match status" value="2"/>
</dbReference>
<dbReference type="Proteomes" id="UP000316541">
    <property type="component" value="Unassembled WGS sequence"/>
</dbReference>
<evidence type="ECO:0000313" key="7">
    <source>
        <dbReference type="Proteomes" id="UP000316541"/>
    </source>
</evidence>
<feature type="region of interest" description="Disordered" evidence="3">
    <location>
        <begin position="1"/>
        <end position="28"/>
    </location>
</feature>
<evidence type="ECO:0000259" key="5">
    <source>
        <dbReference type="Pfam" id="PF13439"/>
    </source>
</evidence>
<reference evidence="6 7" key="1">
    <citation type="submission" date="2019-07" db="EMBL/GenBank/DDBJ databases">
        <title>Microbispora hainanensis DSM 45428.</title>
        <authorList>
            <person name="Thawai C."/>
        </authorList>
    </citation>
    <scope>NUCLEOTIDE SEQUENCE [LARGE SCALE GENOMIC DNA]</scope>
    <source>
        <strain evidence="6 7">DSM 45428</strain>
    </source>
</reference>
<feature type="region of interest" description="Disordered" evidence="3">
    <location>
        <begin position="412"/>
        <end position="471"/>
    </location>
</feature>
<dbReference type="GO" id="GO:1901137">
    <property type="term" value="P:carbohydrate derivative biosynthetic process"/>
    <property type="evidence" value="ECO:0007669"/>
    <property type="project" value="UniProtKB-ARBA"/>
</dbReference>
<protein>
    <submittedName>
        <fullName evidence="6">Glycosyltransferase</fullName>
    </submittedName>
</protein>
<dbReference type="GO" id="GO:0016757">
    <property type="term" value="F:glycosyltransferase activity"/>
    <property type="evidence" value="ECO:0007669"/>
    <property type="project" value="UniProtKB-KW"/>
</dbReference>
<organism evidence="6 7">
    <name type="scientific">Microbispora hainanensis</name>
    <dbReference type="NCBI Taxonomy" id="568844"/>
    <lineage>
        <taxon>Bacteria</taxon>
        <taxon>Bacillati</taxon>
        <taxon>Actinomycetota</taxon>
        <taxon>Actinomycetes</taxon>
        <taxon>Streptosporangiales</taxon>
        <taxon>Streptosporangiaceae</taxon>
        <taxon>Microbispora</taxon>
    </lineage>
</organism>
<feature type="compositionally biased region" description="Basic and acidic residues" evidence="3">
    <location>
        <begin position="426"/>
        <end position="471"/>
    </location>
</feature>
<keyword evidence="1" id="KW-0328">Glycosyltransferase</keyword>
<proteinExistence type="predicted"/>
<dbReference type="SUPFAM" id="SSF53756">
    <property type="entry name" value="UDP-Glycosyltransferase/glycogen phosphorylase"/>
    <property type="match status" value="1"/>
</dbReference>
<evidence type="ECO:0000256" key="3">
    <source>
        <dbReference type="SAM" id="MobiDB-lite"/>
    </source>
</evidence>
<evidence type="ECO:0000256" key="1">
    <source>
        <dbReference type="ARBA" id="ARBA00022676"/>
    </source>
</evidence>
<gene>
    <name evidence="6" type="ORF">FLX08_31950</name>
</gene>
<dbReference type="Pfam" id="PF13439">
    <property type="entry name" value="Glyco_transf_4"/>
    <property type="match status" value="1"/>
</dbReference>
<dbReference type="PANTHER" id="PTHR45947">
    <property type="entry name" value="SULFOQUINOVOSYL TRANSFERASE SQD2"/>
    <property type="match status" value="1"/>
</dbReference>
<dbReference type="InterPro" id="IPR028098">
    <property type="entry name" value="Glyco_trans_4-like_N"/>
</dbReference>
<feature type="domain" description="Glycosyl transferase family 1" evidence="4">
    <location>
        <begin position="232"/>
        <end position="389"/>
    </location>
</feature>
<dbReference type="PANTHER" id="PTHR45947:SF3">
    <property type="entry name" value="SULFOQUINOVOSYL TRANSFERASE SQD2"/>
    <property type="match status" value="1"/>
</dbReference>